<gene>
    <name evidence="3" type="ORF">RCL2_000708400</name>
    <name evidence="2" type="ORF">RclHR1_17120004</name>
</gene>
<evidence type="ECO:0000259" key="1">
    <source>
        <dbReference type="Pfam" id="PF12937"/>
    </source>
</evidence>
<dbReference type="InterPro" id="IPR036047">
    <property type="entry name" value="F-box-like_dom_sf"/>
</dbReference>
<dbReference type="Pfam" id="PF12937">
    <property type="entry name" value="F-box-like"/>
    <property type="match status" value="1"/>
</dbReference>
<dbReference type="Gene3D" id="3.80.10.10">
    <property type="entry name" value="Ribonuclease Inhibitor"/>
    <property type="match status" value="1"/>
</dbReference>
<feature type="domain" description="F-box" evidence="1">
    <location>
        <begin position="4"/>
        <end position="48"/>
    </location>
</feature>
<dbReference type="InterPro" id="IPR001810">
    <property type="entry name" value="F-box_dom"/>
</dbReference>
<dbReference type="Proteomes" id="UP000615446">
    <property type="component" value="Unassembled WGS sequence"/>
</dbReference>
<dbReference type="Gene3D" id="1.20.1280.50">
    <property type="match status" value="1"/>
</dbReference>
<accession>A0A2Z6QKP8</accession>
<dbReference type="Proteomes" id="UP000247702">
    <property type="component" value="Unassembled WGS sequence"/>
</dbReference>
<dbReference type="EMBL" id="BLAL01000044">
    <property type="protein sequence ID" value="GES79785.1"/>
    <property type="molecule type" value="Genomic_DNA"/>
</dbReference>
<proteinExistence type="predicted"/>
<keyword evidence="4" id="KW-1185">Reference proteome</keyword>
<comment type="caution">
    <text evidence="2">The sequence shown here is derived from an EMBL/GenBank/DDBJ whole genome shotgun (WGS) entry which is preliminary data.</text>
</comment>
<dbReference type="SUPFAM" id="SSF52047">
    <property type="entry name" value="RNI-like"/>
    <property type="match status" value="1"/>
</dbReference>
<reference evidence="2 4" key="1">
    <citation type="submission" date="2017-11" db="EMBL/GenBank/DDBJ databases">
        <title>The genome of Rhizophagus clarus HR1 reveals common genetic basis of auxotrophy among arbuscular mycorrhizal fungi.</title>
        <authorList>
            <person name="Kobayashi Y."/>
        </authorList>
    </citation>
    <scope>NUCLEOTIDE SEQUENCE [LARGE SCALE GENOMIC DNA]</scope>
    <source>
        <strain evidence="2 4">HR1</strain>
    </source>
</reference>
<dbReference type="InterPro" id="IPR032675">
    <property type="entry name" value="LRR_dom_sf"/>
</dbReference>
<evidence type="ECO:0000313" key="4">
    <source>
        <dbReference type="Proteomes" id="UP000247702"/>
    </source>
</evidence>
<protein>
    <recommendedName>
        <fullName evidence="1">F-box domain-containing protein</fullName>
    </recommendedName>
</protein>
<dbReference type="SUPFAM" id="SSF81383">
    <property type="entry name" value="F-box domain"/>
    <property type="match status" value="1"/>
</dbReference>
<evidence type="ECO:0000313" key="3">
    <source>
        <dbReference type="EMBL" id="GES79785.1"/>
    </source>
</evidence>
<reference evidence="3" key="2">
    <citation type="submission" date="2019-10" db="EMBL/GenBank/DDBJ databases">
        <title>Conservation and host-specific expression of non-tandemly repeated heterogenous ribosome RNA gene in arbuscular mycorrhizal fungi.</title>
        <authorList>
            <person name="Maeda T."/>
            <person name="Kobayashi Y."/>
            <person name="Nakagawa T."/>
            <person name="Ezawa T."/>
            <person name="Yamaguchi K."/>
            <person name="Bino T."/>
            <person name="Nishimoto Y."/>
            <person name="Shigenobu S."/>
            <person name="Kawaguchi M."/>
        </authorList>
    </citation>
    <scope>NUCLEOTIDE SEQUENCE</scope>
    <source>
        <strain evidence="3">HR1</strain>
    </source>
</reference>
<sequence>MSLQSLPTECISHIFDTLKDNKNLYSCLLVNRHWCRIIIPILYKTPFTRRNQGRNKGQQSKIISTYLSCLNNEEKIHFMNSINNNQIQIPLNNDQLFDYPSYLEEFCNVSLEEKLSHWIILNDISIEQRTYFHIIAEILYPLIIRKSKNLAYLNLINLKTDNFDIPDICTFIAFTPGLTNISRLDFLFQNDSIISNIIKLINIIPSLCNNIQIFNFNFKSSSNDKTIIRKALCGIIENQRDLKKLHLRLKDEISSNIMPTLELHSNHLTHLYFKKLRLNDGVLESLANFFSLKVLGFESCYIICQNRQDHSNSFNKILIDSNFQLEKLYLVENMTRHMTSEVKCLIISYFSKSLKDLILDELNLDIVVTLLNHCSNINRLVLLASEYENNDLYHLLINLNYLKSLTLWHIYDHTIKLLGNYLPHTLLHLGFVYLVCVPYEDFLIDCNIPLESLEINNLIMDSTNSSSSDHFKPISDYIINHSNHLKVIYFGINCDINEEDLERIKDFVNVKLIDNFERYPTKFH</sequence>
<dbReference type="AlphaFoldDB" id="A0A2Z6QKP8"/>
<dbReference type="EMBL" id="BEXD01000794">
    <property type="protein sequence ID" value="GBB90245.1"/>
    <property type="molecule type" value="Genomic_DNA"/>
</dbReference>
<evidence type="ECO:0000313" key="2">
    <source>
        <dbReference type="EMBL" id="GBB90245.1"/>
    </source>
</evidence>
<name>A0A2Z6QKP8_9GLOM</name>
<organism evidence="2 4">
    <name type="scientific">Rhizophagus clarus</name>
    <dbReference type="NCBI Taxonomy" id="94130"/>
    <lineage>
        <taxon>Eukaryota</taxon>
        <taxon>Fungi</taxon>
        <taxon>Fungi incertae sedis</taxon>
        <taxon>Mucoromycota</taxon>
        <taxon>Glomeromycotina</taxon>
        <taxon>Glomeromycetes</taxon>
        <taxon>Glomerales</taxon>
        <taxon>Glomeraceae</taxon>
        <taxon>Rhizophagus</taxon>
    </lineage>
</organism>
<dbReference type="OrthoDB" id="2358357at2759"/>